<proteinExistence type="predicted"/>
<name>A0A9X2Z4P5_9MYCO</name>
<keyword evidence="7" id="KW-0677">Repeat</keyword>
<keyword evidence="4" id="KW-0723">Serine/threonine-protein kinase</keyword>
<evidence type="ECO:0000256" key="13">
    <source>
        <dbReference type="PROSITE-ProRule" id="PRU00504"/>
    </source>
</evidence>
<evidence type="ECO:0000256" key="16">
    <source>
        <dbReference type="SAM" id="Phobius"/>
    </source>
</evidence>
<dbReference type="InterPro" id="IPR035016">
    <property type="entry name" value="NHL_PKND"/>
</dbReference>
<dbReference type="SUPFAM" id="SSF56112">
    <property type="entry name" value="Protein kinase-like (PK-like)"/>
    <property type="match status" value="1"/>
</dbReference>
<dbReference type="RefSeq" id="WP_263998427.1">
    <property type="nucleotide sequence ID" value="NZ_JACKVK010000012.1"/>
</dbReference>
<dbReference type="Pfam" id="PF01436">
    <property type="entry name" value="NHL"/>
    <property type="match status" value="3"/>
</dbReference>
<dbReference type="InterPro" id="IPR011009">
    <property type="entry name" value="Kinase-like_dom_sf"/>
</dbReference>
<keyword evidence="12 16" id="KW-0472">Membrane</keyword>
<evidence type="ECO:0000256" key="1">
    <source>
        <dbReference type="ARBA" id="ARBA00004162"/>
    </source>
</evidence>
<feature type="domain" description="Protein kinase" evidence="17">
    <location>
        <begin position="9"/>
        <end position="271"/>
    </location>
</feature>
<dbReference type="CDD" id="cd14014">
    <property type="entry name" value="STKc_PknB_like"/>
    <property type="match status" value="1"/>
</dbReference>
<organism evidence="18 19">
    <name type="scientific">Mycobacterium yunnanensis</name>
    <dbReference type="NCBI Taxonomy" id="368477"/>
    <lineage>
        <taxon>Bacteria</taxon>
        <taxon>Bacillati</taxon>
        <taxon>Actinomycetota</taxon>
        <taxon>Actinomycetes</taxon>
        <taxon>Mycobacteriales</taxon>
        <taxon>Mycobacteriaceae</taxon>
        <taxon>Mycobacterium</taxon>
    </lineage>
</organism>
<dbReference type="Gene3D" id="2.120.10.30">
    <property type="entry name" value="TolB, C-terminal domain"/>
    <property type="match status" value="1"/>
</dbReference>
<feature type="region of interest" description="Disordered" evidence="15">
    <location>
        <begin position="278"/>
        <end position="298"/>
    </location>
</feature>
<dbReference type="EMBL" id="JACKVK010000012">
    <property type="protein sequence ID" value="MCV7423475.1"/>
    <property type="molecule type" value="Genomic_DNA"/>
</dbReference>
<keyword evidence="6 16" id="KW-0812">Transmembrane</keyword>
<accession>A0A9X2Z4P5</accession>
<dbReference type="PROSITE" id="PS51125">
    <property type="entry name" value="NHL"/>
    <property type="match status" value="3"/>
</dbReference>
<evidence type="ECO:0000256" key="7">
    <source>
        <dbReference type="ARBA" id="ARBA00022737"/>
    </source>
</evidence>
<dbReference type="InterPro" id="IPR000033">
    <property type="entry name" value="LDLR_classB_rpt"/>
</dbReference>
<dbReference type="InterPro" id="IPR001258">
    <property type="entry name" value="NHL_repeat"/>
</dbReference>
<evidence type="ECO:0000256" key="4">
    <source>
        <dbReference type="ARBA" id="ARBA00022527"/>
    </source>
</evidence>
<dbReference type="InterPro" id="IPR011042">
    <property type="entry name" value="6-blade_b-propeller_TolB-like"/>
</dbReference>
<keyword evidence="8 14" id="KW-0547">Nucleotide-binding</keyword>
<dbReference type="SMART" id="SM00135">
    <property type="entry name" value="LY"/>
    <property type="match status" value="3"/>
</dbReference>
<keyword evidence="11 16" id="KW-1133">Transmembrane helix</keyword>
<evidence type="ECO:0000256" key="2">
    <source>
        <dbReference type="ARBA" id="ARBA00012513"/>
    </source>
</evidence>
<reference evidence="18" key="1">
    <citation type="submission" date="2020-07" db="EMBL/GenBank/DDBJ databases">
        <authorList>
            <person name="Pettersson B.M.F."/>
            <person name="Behra P.R.K."/>
            <person name="Ramesh M."/>
            <person name="Das S."/>
            <person name="Dasgupta S."/>
            <person name="Kirsebom L.A."/>
        </authorList>
    </citation>
    <scope>NUCLEOTIDE SEQUENCE</scope>
    <source>
        <strain evidence="18">DSM 44838</strain>
    </source>
</reference>
<evidence type="ECO:0000256" key="9">
    <source>
        <dbReference type="ARBA" id="ARBA00022777"/>
    </source>
</evidence>
<keyword evidence="10 14" id="KW-0067">ATP-binding</keyword>
<dbReference type="Gene3D" id="3.30.200.20">
    <property type="entry name" value="Phosphorylase Kinase, domain 1"/>
    <property type="match status" value="1"/>
</dbReference>
<dbReference type="FunFam" id="1.10.510.10:FF:000021">
    <property type="entry name" value="Serine/threonine protein kinase"/>
    <property type="match status" value="1"/>
</dbReference>
<evidence type="ECO:0000256" key="3">
    <source>
        <dbReference type="ARBA" id="ARBA00022475"/>
    </source>
</evidence>
<sequence length="596" mass="62654">MQGTPFGRYRLIELLGRGGMGEVWRARDAEANDRMVAIKLLPPHLASDSTYSARFRREAHAAARLNDPHIVPIHNYGEIDGRLYVDMRLVEGRDLEEVMSDGPMQPQRAVSIIEQVAKALHAAHRAGLVHRDVKPSNVLLDADDFAYLIDFGIARAADDTRLTEAGFAPGTLRYMAPERFREDLEDEGAGVDVYALACSLYECLTGEPPFRGTDHPSLIAAHLNSPPPKPSTTRPHVPAQLDAVIAKGMAKDPGERYATTVDLANAARAAVSDPASQTATLAAAKMPGTSPRSARSPRLGRRTKIALLSGVGVVAVVAVVAVVFGMVRGGRSPSTADSATSASRSWSSQHVLPISGLDLPGQVAVDPVGNVYVADYGHDRVVKLTAGTLDQVTLPFSQLVKPSGVAVDSSGNVYVADYGNRRVLKLPAGSSEQEVLPFDGLDSPENVAVDSAGALYVTDRMVNRVVKLPAGSSSQEVLPFGGLNAPYGVAVDPGGNVYVSDAGNARVVKLAAGSVTQDVLPFSELDDPSGVAVGPDGGVYVTDHGSQRVATLGAGSSSQQVLPFNGLEAPTSVAVDSAGSVYVTDDPQRVLKLPVG</sequence>
<evidence type="ECO:0000256" key="8">
    <source>
        <dbReference type="ARBA" id="ARBA00022741"/>
    </source>
</evidence>
<feature type="repeat" description="NHL" evidence="13">
    <location>
        <begin position="524"/>
        <end position="555"/>
    </location>
</feature>
<dbReference type="Proteomes" id="UP001141629">
    <property type="component" value="Unassembled WGS sequence"/>
</dbReference>
<dbReference type="SMART" id="SM00220">
    <property type="entry name" value="S_TKc"/>
    <property type="match status" value="1"/>
</dbReference>
<dbReference type="SUPFAM" id="SSF101898">
    <property type="entry name" value="NHL repeat"/>
    <property type="match status" value="1"/>
</dbReference>
<evidence type="ECO:0000256" key="6">
    <source>
        <dbReference type="ARBA" id="ARBA00022692"/>
    </source>
</evidence>
<dbReference type="InterPro" id="IPR000719">
    <property type="entry name" value="Prot_kinase_dom"/>
</dbReference>
<protein>
    <recommendedName>
        <fullName evidence="2">non-specific serine/threonine protein kinase</fullName>
        <ecNumber evidence="2">2.7.11.1</ecNumber>
    </recommendedName>
</protein>
<reference evidence="18" key="2">
    <citation type="journal article" date="2022" name="BMC Genomics">
        <title>Comparative genome analysis of mycobacteria focusing on tRNA and non-coding RNA.</title>
        <authorList>
            <person name="Behra P.R.K."/>
            <person name="Pettersson B.M.F."/>
            <person name="Ramesh M."/>
            <person name="Das S."/>
            <person name="Dasgupta S."/>
            <person name="Kirsebom L.A."/>
        </authorList>
    </citation>
    <scope>NUCLEOTIDE SEQUENCE</scope>
    <source>
        <strain evidence="18">DSM 44838</strain>
    </source>
</reference>
<evidence type="ECO:0000259" key="17">
    <source>
        <dbReference type="PROSITE" id="PS50011"/>
    </source>
</evidence>
<feature type="transmembrane region" description="Helical" evidence="16">
    <location>
        <begin position="305"/>
        <end position="327"/>
    </location>
</feature>
<dbReference type="PROSITE" id="PS50011">
    <property type="entry name" value="PROTEIN_KINASE_DOM"/>
    <property type="match status" value="1"/>
</dbReference>
<dbReference type="Gene3D" id="1.10.510.10">
    <property type="entry name" value="Transferase(Phosphotransferase) domain 1"/>
    <property type="match status" value="1"/>
</dbReference>
<dbReference type="EC" id="2.7.11.1" evidence="2"/>
<evidence type="ECO:0000256" key="5">
    <source>
        <dbReference type="ARBA" id="ARBA00022679"/>
    </source>
</evidence>
<dbReference type="GO" id="GO:0005886">
    <property type="term" value="C:plasma membrane"/>
    <property type="evidence" value="ECO:0007669"/>
    <property type="project" value="UniProtKB-SubCell"/>
</dbReference>
<evidence type="ECO:0000313" key="19">
    <source>
        <dbReference type="Proteomes" id="UP001141629"/>
    </source>
</evidence>
<dbReference type="PROSITE" id="PS00107">
    <property type="entry name" value="PROTEIN_KINASE_ATP"/>
    <property type="match status" value="1"/>
</dbReference>
<evidence type="ECO:0000256" key="14">
    <source>
        <dbReference type="PROSITE-ProRule" id="PRU10141"/>
    </source>
</evidence>
<comment type="subcellular location">
    <subcellularLocation>
        <location evidence="1">Cell membrane</location>
        <topology evidence="1">Single-pass membrane protein</topology>
    </subcellularLocation>
</comment>
<evidence type="ECO:0000256" key="11">
    <source>
        <dbReference type="ARBA" id="ARBA00022989"/>
    </source>
</evidence>
<evidence type="ECO:0000313" key="18">
    <source>
        <dbReference type="EMBL" id="MCV7423475.1"/>
    </source>
</evidence>
<dbReference type="InterPro" id="IPR017441">
    <property type="entry name" value="Protein_kinase_ATP_BS"/>
</dbReference>
<dbReference type="GO" id="GO:0080090">
    <property type="term" value="P:regulation of primary metabolic process"/>
    <property type="evidence" value="ECO:0007669"/>
    <property type="project" value="UniProtKB-ARBA"/>
</dbReference>
<feature type="repeat" description="NHL" evidence="13">
    <location>
        <begin position="471"/>
        <end position="513"/>
    </location>
</feature>
<evidence type="ECO:0000256" key="10">
    <source>
        <dbReference type="ARBA" id="ARBA00022840"/>
    </source>
</evidence>
<evidence type="ECO:0000256" key="12">
    <source>
        <dbReference type="ARBA" id="ARBA00023136"/>
    </source>
</evidence>
<dbReference type="GO" id="GO:0005524">
    <property type="term" value="F:ATP binding"/>
    <property type="evidence" value="ECO:0007669"/>
    <property type="project" value="UniProtKB-UniRule"/>
</dbReference>
<keyword evidence="3" id="KW-1003">Cell membrane</keyword>
<keyword evidence="19" id="KW-1185">Reference proteome</keyword>
<dbReference type="PANTHER" id="PTHR43289:SF6">
    <property type="entry name" value="SERINE_THREONINE-PROTEIN KINASE NEKL-3"/>
    <property type="match status" value="1"/>
</dbReference>
<dbReference type="Pfam" id="PF00069">
    <property type="entry name" value="Pkinase"/>
    <property type="match status" value="1"/>
</dbReference>
<dbReference type="PANTHER" id="PTHR43289">
    <property type="entry name" value="MITOGEN-ACTIVATED PROTEIN KINASE KINASE KINASE 20-RELATED"/>
    <property type="match status" value="1"/>
</dbReference>
<feature type="binding site" evidence="14">
    <location>
        <position position="39"/>
    </location>
    <ligand>
        <name>ATP</name>
        <dbReference type="ChEBI" id="CHEBI:30616"/>
    </ligand>
</feature>
<dbReference type="PROSITE" id="PS00108">
    <property type="entry name" value="PROTEIN_KINASE_ST"/>
    <property type="match status" value="1"/>
</dbReference>
<dbReference type="InterPro" id="IPR008271">
    <property type="entry name" value="Ser/Thr_kinase_AS"/>
</dbReference>
<dbReference type="Gene3D" id="2.40.10.500">
    <property type="match status" value="1"/>
</dbReference>
<comment type="caution">
    <text evidence="18">The sequence shown here is derived from an EMBL/GenBank/DDBJ whole genome shotgun (WGS) entry which is preliminary data.</text>
</comment>
<dbReference type="GO" id="GO:0004674">
    <property type="term" value="F:protein serine/threonine kinase activity"/>
    <property type="evidence" value="ECO:0007669"/>
    <property type="project" value="UniProtKB-KW"/>
</dbReference>
<evidence type="ECO:0000256" key="15">
    <source>
        <dbReference type="SAM" id="MobiDB-lite"/>
    </source>
</evidence>
<keyword evidence="9 18" id="KW-0418">Kinase</keyword>
<feature type="repeat" description="NHL" evidence="13">
    <location>
        <begin position="398"/>
        <end position="429"/>
    </location>
</feature>
<keyword evidence="5" id="KW-0808">Transferase</keyword>
<dbReference type="AlphaFoldDB" id="A0A9X2Z4P5"/>
<dbReference type="CDD" id="cd14952">
    <property type="entry name" value="NHL_PKND_like"/>
    <property type="match status" value="1"/>
</dbReference>
<gene>
    <name evidence="18" type="ORF">H7K45_23245</name>
</gene>